<feature type="compositionally biased region" description="Polar residues" evidence="1">
    <location>
        <begin position="116"/>
        <end position="128"/>
    </location>
</feature>
<evidence type="ECO:0000313" key="3">
    <source>
        <dbReference type="Proteomes" id="UP001172457"/>
    </source>
</evidence>
<proteinExistence type="predicted"/>
<dbReference type="Pfam" id="PF14223">
    <property type="entry name" value="Retrotran_gag_2"/>
    <property type="match status" value="1"/>
</dbReference>
<dbReference type="Proteomes" id="UP001172457">
    <property type="component" value="Chromosome 4"/>
</dbReference>
<keyword evidence="3" id="KW-1185">Reference proteome</keyword>
<gene>
    <name evidence="2" type="ORF">OSB04_017142</name>
</gene>
<dbReference type="PANTHER" id="PTHR47481:SF22">
    <property type="entry name" value="RETROTRANSPOSON GAG DOMAIN-CONTAINING PROTEIN"/>
    <property type="match status" value="1"/>
</dbReference>
<sequence length="406" mass="44634">MRLSVDSIMRRGCRHHRLAGDKNKTATTAASAAVVLVNHHRRQHRAPPLITALDSRHHHSSSSDRPPPPWRGRSAFNRNTGVRWQRRSATAAALLAENKQTATASTTGDGKRRQDTATATSGRRQQQQNTVAAIAFAAIVNRKRRHHRGCLSRSVVRLASRDDHHHHRRCGFGGVVVLWLSRGSATTTVANLGFGGAVAFGGLNRTPPPLPITASVVRWFAVTTRSAIGLVVRPCLITLDTITLITVLHIIPSEADKTVTPHKDYAQWFHQDKLMFGALVGSLSLEIVPLITNASSSYEAWKILADTYASPSRDQTVTNYMQNVKTIVDELAILGKKLDQEDITDTVINGLDQSTYKPILDVVHARDSPISFNELHEKLINQELALAQQVTASGIHQLASVFYAQN</sequence>
<protein>
    <submittedName>
        <fullName evidence="2">Uncharacterized protein</fullName>
    </submittedName>
</protein>
<reference evidence="2" key="1">
    <citation type="submission" date="2023-03" db="EMBL/GenBank/DDBJ databases">
        <title>Chromosome-scale reference genome and RAD-based genetic map of yellow starthistle (Centaurea solstitialis) reveal putative structural variation and QTLs associated with invader traits.</title>
        <authorList>
            <person name="Reatini B."/>
            <person name="Cang F.A."/>
            <person name="Jiang Q."/>
            <person name="Mckibben M.T.W."/>
            <person name="Barker M.S."/>
            <person name="Rieseberg L.H."/>
            <person name="Dlugosch K.M."/>
        </authorList>
    </citation>
    <scope>NUCLEOTIDE SEQUENCE</scope>
    <source>
        <strain evidence="2">CAN-66</strain>
        <tissue evidence="2">Leaf</tissue>
    </source>
</reference>
<organism evidence="2 3">
    <name type="scientific">Centaurea solstitialis</name>
    <name type="common">yellow star-thistle</name>
    <dbReference type="NCBI Taxonomy" id="347529"/>
    <lineage>
        <taxon>Eukaryota</taxon>
        <taxon>Viridiplantae</taxon>
        <taxon>Streptophyta</taxon>
        <taxon>Embryophyta</taxon>
        <taxon>Tracheophyta</taxon>
        <taxon>Spermatophyta</taxon>
        <taxon>Magnoliopsida</taxon>
        <taxon>eudicotyledons</taxon>
        <taxon>Gunneridae</taxon>
        <taxon>Pentapetalae</taxon>
        <taxon>asterids</taxon>
        <taxon>campanulids</taxon>
        <taxon>Asterales</taxon>
        <taxon>Asteraceae</taxon>
        <taxon>Carduoideae</taxon>
        <taxon>Cardueae</taxon>
        <taxon>Centaureinae</taxon>
        <taxon>Centaurea</taxon>
    </lineage>
</organism>
<accession>A0AA38WAF9</accession>
<evidence type="ECO:0000256" key="1">
    <source>
        <dbReference type="SAM" id="MobiDB-lite"/>
    </source>
</evidence>
<dbReference type="PANTHER" id="PTHR47481">
    <property type="match status" value="1"/>
</dbReference>
<feature type="region of interest" description="Disordered" evidence="1">
    <location>
        <begin position="51"/>
        <end position="83"/>
    </location>
</feature>
<feature type="compositionally biased region" description="Polar residues" evidence="1">
    <location>
        <begin position="98"/>
        <end position="108"/>
    </location>
</feature>
<dbReference type="AlphaFoldDB" id="A0AA38WAF9"/>
<name>A0AA38WAF9_9ASTR</name>
<feature type="region of interest" description="Disordered" evidence="1">
    <location>
        <begin position="97"/>
        <end position="128"/>
    </location>
</feature>
<comment type="caution">
    <text evidence="2">The sequence shown here is derived from an EMBL/GenBank/DDBJ whole genome shotgun (WGS) entry which is preliminary data.</text>
</comment>
<dbReference type="EMBL" id="JARYMX010000004">
    <property type="protein sequence ID" value="KAJ9553097.1"/>
    <property type="molecule type" value="Genomic_DNA"/>
</dbReference>
<evidence type="ECO:0000313" key="2">
    <source>
        <dbReference type="EMBL" id="KAJ9553097.1"/>
    </source>
</evidence>